<dbReference type="RefSeq" id="XP_009171263.1">
    <property type="nucleotide sequence ID" value="XM_009172999.1"/>
</dbReference>
<sequence>MIQVENNQVLLFKINRLPQTSKILGAELHYLHSSCQEIQCNHSDKKGRRSPRYLHFCFHQSVANQPLQLIGSRRIFTRPNRWMVIELNNSVILSSEAQIKFSVTLSPPSKCRMQPVSRQCTQSSFFRQNGAFMVIYLREEHHSIRTLSPPRNAVFNLGSDITGSVHLTTIVPNLNKSNEQVAKRRELQKNSEPVYQQPGNSHALFQRIRANGQKRADINETICEEDGTVIHFVNCRLERPAEPIQDNRWKDQAELNETSTLTRHQKRKTSMIYQPYTTISAQEGYAKSIMLSAQYPSHLRCSSALFCSVPPLQTSDVRRLSESEDYFLFCRSSETVATEGVRSKFISLMRVLYVNHCGRVRVYGKFSPEFTTSSSVRQCCPPSPSPVKFFIDLLHEIPLHCEEGLQNWVGSDPNLMLAEEPIELLEMGLSLESRGPVQPLLISDTYCAHVTSVFCQGGAIHTASWVRNLASMFREHTLSVSVFKALVESGGKIGLVMLRYAR</sequence>
<organism evidence="1 2">
    <name type="scientific">Opisthorchis viverrini</name>
    <name type="common">Southeast Asian liver fluke</name>
    <dbReference type="NCBI Taxonomy" id="6198"/>
    <lineage>
        <taxon>Eukaryota</taxon>
        <taxon>Metazoa</taxon>
        <taxon>Spiralia</taxon>
        <taxon>Lophotrochozoa</taxon>
        <taxon>Platyhelminthes</taxon>
        <taxon>Trematoda</taxon>
        <taxon>Digenea</taxon>
        <taxon>Opisthorchiida</taxon>
        <taxon>Opisthorchiata</taxon>
        <taxon>Opisthorchiidae</taxon>
        <taxon>Opisthorchis</taxon>
    </lineage>
</organism>
<dbReference type="Proteomes" id="UP000054324">
    <property type="component" value="Unassembled WGS sequence"/>
</dbReference>
<dbReference type="KEGG" id="ovi:T265_14300"/>
<reference evidence="1 2" key="1">
    <citation type="submission" date="2013-11" db="EMBL/GenBank/DDBJ databases">
        <title>Opisthorchis viverrini - life in the bile duct.</title>
        <authorList>
            <person name="Young N.D."/>
            <person name="Nagarajan N."/>
            <person name="Lin S.J."/>
            <person name="Korhonen P.K."/>
            <person name="Jex A.R."/>
            <person name="Hall R.S."/>
            <person name="Safavi-Hemami H."/>
            <person name="Kaewkong W."/>
            <person name="Bertrand D."/>
            <person name="Gao S."/>
            <person name="Seet Q."/>
            <person name="Wongkham S."/>
            <person name="Teh B.T."/>
            <person name="Wongkham C."/>
            <person name="Intapan P.M."/>
            <person name="Maleewong W."/>
            <person name="Yang X."/>
            <person name="Hu M."/>
            <person name="Wang Z."/>
            <person name="Hofmann A."/>
            <person name="Sternberg P.W."/>
            <person name="Tan P."/>
            <person name="Wang J."/>
            <person name="Gasser R.B."/>
        </authorList>
    </citation>
    <scope>NUCLEOTIDE SEQUENCE [LARGE SCALE GENOMIC DNA]</scope>
</reference>
<name>A0A074ZNV5_OPIVI</name>
<feature type="non-terminal residue" evidence="1">
    <location>
        <position position="502"/>
    </location>
</feature>
<protein>
    <submittedName>
        <fullName evidence="1">Uncharacterized protein</fullName>
    </submittedName>
</protein>
<dbReference type="OrthoDB" id="5987191at2759"/>
<dbReference type="STRING" id="6198.A0A074ZNV5"/>
<accession>A0A074ZNV5</accession>
<proteinExistence type="predicted"/>
<dbReference type="GeneID" id="20328466"/>
<evidence type="ECO:0000313" key="2">
    <source>
        <dbReference type="Proteomes" id="UP000054324"/>
    </source>
</evidence>
<gene>
    <name evidence="1" type="ORF">T265_14300</name>
</gene>
<dbReference type="AlphaFoldDB" id="A0A074ZNV5"/>
<dbReference type="EMBL" id="KL596790">
    <property type="protein sequence ID" value="KER25010.1"/>
    <property type="molecule type" value="Genomic_DNA"/>
</dbReference>
<evidence type="ECO:0000313" key="1">
    <source>
        <dbReference type="EMBL" id="KER25010.1"/>
    </source>
</evidence>
<keyword evidence="2" id="KW-1185">Reference proteome</keyword>
<dbReference type="CTD" id="20328466"/>